<dbReference type="Proteomes" id="UP001301797">
    <property type="component" value="Chromosome"/>
</dbReference>
<evidence type="ECO:0000313" key="2">
    <source>
        <dbReference type="Proteomes" id="UP001301797"/>
    </source>
</evidence>
<organism evidence="1 2">
    <name type="scientific">Methanochimaera problematica</name>
    <dbReference type="NCBI Taxonomy" id="2609417"/>
    <lineage>
        <taxon>Archaea</taxon>
        <taxon>Methanobacteriati</taxon>
        <taxon>Methanobacteriota</taxon>
        <taxon>Stenosarchaea group</taxon>
        <taxon>Methanomicrobia</taxon>
        <taxon>Methanomicrobiales</taxon>
        <taxon>Methanomicrobiaceae</taxon>
        <taxon>Methanochimaera</taxon>
    </lineage>
</organism>
<reference evidence="1 2" key="1">
    <citation type="submission" date="2019-09" db="EMBL/GenBank/DDBJ databases">
        <title>The complete genome of Methanoplanus sp. FWC-SCC4.</title>
        <authorList>
            <person name="Chen S.-C."/>
            <person name="Zhou Y.-Z."/>
            <person name="Lai M.-C."/>
        </authorList>
    </citation>
    <scope>NUCLEOTIDE SEQUENCE [LARGE SCALE GENOMIC DNA]</scope>
    <source>
        <strain evidence="1 2">FWC-SCC4</strain>
    </source>
</reference>
<dbReference type="InterPro" id="IPR007710">
    <property type="entry name" value="Nucleoside_deoxyribTrfase"/>
</dbReference>
<dbReference type="InterPro" id="IPR051239">
    <property type="entry name" value="2'-dNMP_N-hydrolase"/>
</dbReference>
<dbReference type="AlphaFoldDB" id="A0AA97I5E1"/>
<dbReference type="Pfam" id="PF05014">
    <property type="entry name" value="Nuc_deoxyrib_tr"/>
    <property type="match status" value="1"/>
</dbReference>
<keyword evidence="2" id="KW-1185">Reference proteome</keyword>
<sequence>MYVLMCPCITDPSLRAKGITTGSDIDYFNRSIERCKTFGIKIHTLPCPETIYLGKNREPTNFLKSMNNSEFSSLLDSLEEQVRDFISENGRPLLIVGVDSSPSCGVDLTYYSDEKREGRGAFLSRFNDIPAVDVKEFADYRIYLAAPLFSEAERDFNLKLRDILEKNMFSVHLPQELDDSIDAREDERHRMIFEKNLEALKKADIVVGVIDGADADSGTAWEMGYAYASGKKIISLRTDFRKVGENELVNLMLEMSSKTVFCAEDIPGILKSPF</sequence>
<gene>
    <name evidence="1" type="ORF">F1737_10185</name>
</gene>
<dbReference type="GO" id="GO:0070694">
    <property type="term" value="F:5-hydroxymethyl-dUMP N-hydrolase activity"/>
    <property type="evidence" value="ECO:0007669"/>
    <property type="project" value="TreeGrafter"/>
</dbReference>
<evidence type="ECO:0000313" key="1">
    <source>
        <dbReference type="EMBL" id="WOF17356.1"/>
    </source>
</evidence>
<dbReference type="PANTHER" id="PTHR15364">
    <property type="entry name" value="2'-DEOXYNUCLEOSIDE 5'-PHOSPHATE N-HYDROLASE 1"/>
    <property type="match status" value="1"/>
</dbReference>
<proteinExistence type="predicted"/>
<dbReference type="SUPFAM" id="SSF52309">
    <property type="entry name" value="N-(deoxy)ribosyltransferase-like"/>
    <property type="match status" value="1"/>
</dbReference>
<dbReference type="GO" id="GO:0009159">
    <property type="term" value="P:deoxyribonucleoside monophosphate catabolic process"/>
    <property type="evidence" value="ECO:0007669"/>
    <property type="project" value="TreeGrafter"/>
</dbReference>
<dbReference type="EMBL" id="CP043875">
    <property type="protein sequence ID" value="WOF17356.1"/>
    <property type="molecule type" value="Genomic_DNA"/>
</dbReference>
<dbReference type="KEGG" id="mefw:F1737_10185"/>
<protein>
    <submittedName>
        <fullName evidence="1">Nucleoside 2-deoxyribosyltransferase</fullName>
    </submittedName>
</protein>
<accession>A0AA97I5E1</accession>
<dbReference type="Gene3D" id="3.40.50.450">
    <property type="match status" value="1"/>
</dbReference>
<dbReference type="PANTHER" id="PTHR15364:SF0">
    <property type="entry name" value="2'-DEOXYNUCLEOSIDE 5'-PHOSPHATE N-HYDROLASE 1"/>
    <property type="match status" value="1"/>
</dbReference>
<name>A0AA97I5E1_9EURY</name>